<name>A0ABD5Z7C4_9EURY</name>
<sequence length="128" mass="13423">MTDYRPGQCNIGRAERRKRLGFGAAGLLATGALVAVLVVLGLPPLAFLVTIVPLYAGLLGVLQAKESFCVGFAKQGVYDVSESGEGRRDVSDEAYRRADRIHAVALAIEALVGATVGAACLYLFGLVV</sequence>
<dbReference type="RefSeq" id="WP_279527839.1">
    <property type="nucleotide sequence ID" value="NZ_CP122312.1"/>
</dbReference>
<keyword evidence="3" id="KW-1185">Reference proteome</keyword>
<evidence type="ECO:0000313" key="3">
    <source>
        <dbReference type="Proteomes" id="UP001596447"/>
    </source>
</evidence>
<accession>A0ABD5Z7C4</accession>
<dbReference type="AlphaFoldDB" id="A0ABD5Z7C4"/>
<proteinExistence type="predicted"/>
<keyword evidence="1" id="KW-0472">Membrane</keyword>
<feature type="transmembrane region" description="Helical" evidence="1">
    <location>
        <begin position="103"/>
        <end position="124"/>
    </location>
</feature>
<comment type="caution">
    <text evidence="2">The sequence shown here is derived from an EMBL/GenBank/DDBJ whole genome shotgun (WGS) entry which is preliminary data.</text>
</comment>
<reference evidence="2 3" key="1">
    <citation type="journal article" date="2019" name="Int. J. Syst. Evol. Microbiol.">
        <title>The Global Catalogue of Microorganisms (GCM) 10K type strain sequencing project: providing services to taxonomists for standard genome sequencing and annotation.</title>
        <authorList>
            <consortium name="The Broad Institute Genomics Platform"/>
            <consortium name="The Broad Institute Genome Sequencing Center for Infectious Disease"/>
            <person name="Wu L."/>
            <person name="Ma J."/>
        </authorList>
    </citation>
    <scope>NUCLEOTIDE SEQUENCE [LARGE SCALE GENOMIC DNA]</scope>
    <source>
        <strain evidence="2 3">XZGYJ-43</strain>
    </source>
</reference>
<protein>
    <recommendedName>
        <fullName evidence="4">DUF4395 domain-containing protein</fullName>
    </recommendedName>
</protein>
<keyword evidence="1" id="KW-0812">Transmembrane</keyword>
<keyword evidence="1" id="KW-1133">Transmembrane helix</keyword>
<gene>
    <name evidence="2" type="ORF">ACFQJ9_16980</name>
</gene>
<feature type="transmembrane region" description="Helical" evidence="1">
    <location>
        <begin position="20"/>
        <end position="39"/>
    </location>
</feature>
<organism evidence="2 3">
    <name type="scientific">Halospeciosus flavus</name>
    <dbReference type="NCBI Taxonomy" id="3032283"/>
    <lineage>
        <taxon>Archaea</taxon>
        <taxon>Methanobacteriati</taxon>
        <taxon>Methanobacteriota</taxon>
        <taxon>Stenosarchaea group</taxon>
        <taxon>Halobacteria</taxon>
        <taxon>Halobacteriales</taxon>
        <taxon>Halobacteriaceae</taxon>
        <taxon>Halospeciosus</taxon>
    </lineage>
</organism>
<dbReference type="EMBL" id="JBHTAR010000011">
    <property type="protein sequence ID" value="MFC7201080.1"/>
    <property type="molecule type" value="Genomic_DNA"/>
</dbReference>
<dbReference type="Proteomes" id="UP001596447">
    <property type="component" value="Unassembled WGS sequence"/>
</dbReference>
<evidence type="ECO:0000313" key="2">
    <source>
        <dbReference type="EMBL" id="MFC7201080.1"/>
    </source>
</evidence>
<evidence type="ECO:0008006" key="4">
    <source>
        <dbReference type="Google" id="ProtNLM"/>
    </source>
</evidence>
<feature type="transmembrane region" description="Helical" evidence="1">
    <location>
        <begin position="45"/>
        <end position="64"/>
    </location>
</feature>
<evidence type="ECO:0000256" key="1">
    <source>
        <dbReference type="SAM" id="Phobius"/>
    </source>
</evidence>